<dbReference type="SUPFAM" id="SSF54637">
    <property type="entry name" value="Thioesterase/thiol ester dehydrase-isomerase"/>
    <property type="match status" value="1"/>
</dbReference>
<keyword evidence="2" id="KW-1185">Reference proteome</keyword>
<dbReference type="CDD" id="cd00586">
    <property type="entry name" value="4HBT"/>
    <property type="match status" value="1"/>
</dbReference>
<reference evidence="1 2" key="1">
    <citation type="submission" date="2019-06" db="EMBL/GenBank/DDBJ databases">
        <title>Genome sequence of Rhodobacteraceae bacterium D4M1.</title>
        <authorList>
            <person name="Cao J."/>
        </authorList>
    </citation>
    <scope>NUCLEOTIDE SEQUENCE [LARGE SCALE GENOMIC DNA]</scope>
    <source>
        <strain evidence="1 2">D4M1</strain>
    </source>
</reference>
<organism evidence="1 2">
    <name type="scientific">Paroceanicella profunda</name>
    <dbReference type="NCBI Taxonomy" id="2579971"/>
    <lineage>
        <taxon>Bacteria</taxon>
        <taxon>Pseudomonadati</taxon>
        <taxon>Pseudomonadota</taxon>
        <taxon>Alphaproteobacteria</taxon>
        <taxon>Rhodobacterales</taxon>
        <taxon>Paracoccaceae</taxon>
        <taxon>Paroceanicella</taxon>
    </lineage>
</organism>
<dbReference type="InterPro" id="IPR029069">
    <property type="entry name" value="HotDog_dom_sf"/>
</dbReference>
<dbReference type="PANTHER" id="PTHR12475:SF4">
    <property type="entry name" value="PROTEIN THEM6"/>
    <property type="match status" value="1"/>
</dbReference>
<dbReference type="InterPro" id="IPR051490">
    <property type="entry name" value="THEM6_lcsJ_thioesterase"/>
</dbReference>
<dbReference type="Proteomes" id="UP000305888">
    <property type="component" value="Chromosome"/>
</dbReference>
<dbReference type="PANTHER" id="PTHR12475">
    <property type="match status" value="1"/>
</dbReference>
<protein>
    <submittedName>
        <fullName evidence="1">Acyl-CoA thioesterase</fullName>
    </submittedName>
</protein>
<name>A0A5B8FSY6_9RHOB</name>
<dbReference type="RefSeq" id="WP_138577258.1">
    <property type="nucleotide sequence ID" value="NZ_CP040818.1"/>
</dbReference>
<dbReference type="Gene3D" id="3.10.129.10">
    <property type="entry name" value="Hotdog Thioesterase"/>
    <property type="match status" value="1"/>
</dbReference>
<dbReference type="EMBL" id="CP040818">
    <property type="protein sequence ID" value="QDL90434.1"/>
    <property type="molecule type" value="Genomic_DNA"/>
</dbReference>
<evidence type="ECO:0000313" key="2">
    <source>
        <dbReference type="Proteomes" id="UP000305888"/>
    </source>
</evidence>
<evidence type="ECO:0000313" key="1">
    <source>
        <dbReference type="EMBL" id="QDL90434.1"/>
    </source>
</evidence>
<gene>
    <name evidence="1" type="ORF">FDP22_00675</name>
</gene>
<dbReference type="Pfam" id="PF13279">
    <property type="entry name" value="4HBT_2"/>
    <property type="match status" value="1"/>
</dbReference>
<accession>A0A5B8FSY6</accession>
<proteinExistence type="predicted"/>
<sequence>MFPFIRLALSMRAAAKLDDLPVDGTHVSQHSCLPWDLDMFAELNNGRFLTLFDLGRLPLAKRTGLLAAVKRENWRLTMAGVTVRYRRRVQVWSRFEMRSRMIGRDPRFLYMQQSMWRDGDCLASALYRAAVADTGGIVPTDRVLAALGAPDWAPEMPGWVMTWARSEAERPWPPET</sequence>
<dbReference type="OrthoDB" id="3727779at2"/>
<dbReference type="AlphaFoldDB" id="A0A5B8FSY6"/>
<dbReference type="KEGG" id="ppru:FDP22_00675"/>